<dbReference type="EMBL" id="JRNU01000002">
    <property type="protein sequence ID" value="KGF53156.1"/>
    <property type="molecule type" value="Genomic_DNA"/>
</dbReference>
<feature type="transmembrane region" description="Helical" evidence="1">
    <location>
        <begin position="61"/>
        <end position="81"/>
    </location>
</feature>
<evidence type="ECO:0000313" key="2">
    <source>
        <dbReference type="EMBL" id="KGF53156.1"/>
    </source>
</evidence>
<sequence length="110" mass="13288">MTREEFEKLWEENKEHIRLNSEEYQAVKKSYYSWGLIDYALLIGGFVICETLFNKIIKSIILQYLLAIIGMIIIWVLWRFLKSRFTNSKTLEDIDAELKERYKKTLHYSD</sequence>
<dbReference type="RefSeq" id="WP_019035518.1">
    <property type="nucleotide sequence ID" value="NZ_JRNU01000002.1"/>
</dbReference>
<evidence type="ECO:0000256" key="1">
    <source>
        <dbReference type="SAM" id="Phobius"/>
    </source>
</evidence>
<proteinExistence type="predicted"/>
<evidence type="ECO:0000313" key="3">
    <source>
        <dbReference type="Proteomes" id="UP000029614"/>
    </source>
</evidence>
<dbReference type="OrthoDB" id="1076046at2"/>
<keyword evidence="1" id="KW-0812">Transmembrane</keyword>
<gene>
    <name evidence="2" type="ORF">HMPREF9302_01115</name>
</gene>
<dbReference type="AlphaFoldDB" id="A0A096B2H1"/>
<comment type="caution">
    <text evidence="2">The sequence shown here is derived from an EMBL/GenBank/DDBJ whole genome shotgun (WGS) entry which is preliminary data.</text>
</comment>
<keyword evidence="1" id="KW-1133">Transmembrane helix</keyword>
<feature type="transmembrane region" description="Helical" evidence="1">
    <location>
        <begin position="31"/>
        <end position="49"/>
    </location>
</feature>
<dbReference type="Proteomes" id="UP000029614">
    <property type="component" value="Unassembled WGS sequence"/>
</dbReference>
<organism evidence="2 3">
    <name type="scientific">Prevotella amnii DNF00058</name>
    <dbReference type="NCBI Taxonomy" id="1401066"/>
    <lineage>
        <taxon>Bacteria</taxon>
        <taxon>Pseudomonadati</taxon>
        <taxon>Bacteroidota</taxon>
        <taxon>Bacteroidia</taxon>
        <taxon>Bacteroidales</taxon>
        <taxon>Prevotellaceae</taxon>
        <taxon>Prevotella</taxon>
    </lineage>
</organism>
<keyword evidence="1" id="KW-0472">Membrane</keyword>
<name>A0A096B2H1_9BACT</name>
<reference evidence="2 3" key="1">
    <citation type="submission" date="2014-07" db="EMBL/GenBank/DDBJ databases">
        <authorList>
            <person name="McCorrison J."/>
            <person name="Sanka R."/>
            <person name="Torralba M."/>
            <person name="Gillis M."/>
            <person name="Haft D.H."/>
            <person name="Methe B."/>
            <person name="Sutton G."/>
            <person name="Nelson K.E."/>
        </authorList>
    </citation>
    <scope>NUCLEOTIDE SEQUENCE [LARGE SCALE GENOMIC DNA]</scope>
    <source>
        <strain evidence="2 3">DNF00058</strain>
    </source>
</reference>
<protein>
    <submittedName>
        <fullName evidence="2">Positive regulator of sigma(E), RseC/MucC domain protein</fullName>
    </submittedName>
</protein>
<keyword evidence="3" id="KW-1185">Reference proteome</keyword>
<accession>A0A096B2H1</accession>